<gene>
    <name evidence="3" type="ORF">M8542_34200</name>
</gene>
<dbReference type="InterPro" id="IPR051200">
    <property type="entry name" value="Host-pathogen_enzymatic-act"/>
</dbReference>
<proteinExistence type="predicted"/>
<comment type="caution">
    <text evidence="3">The sequence shown here is derived from an EMBL/GenBank/DDBJ whole genome shotgun (WGS) entry which is preliminary data.</text>
</comment>
<dbReference type="PANTHER" id="PTHR47197">
    <property type="entry name" value="PROTEIN NIRF"/>
    <property type="match status" value="1"/>
</dbReference>
<dbReference type="RefSeq" id="WP_257924459.1">
    <property type="nucleotide sequence ID" value="NZ_JAMXQV010000022.1"/>
</dbReference>
<dbReference type="EMBL" id="JAMXQV010000022">
    <property type="protein sequence ID" value="MCR6487890.1"/>
    <property type="molecule type" value="Genomic_DNA"/>
</dbReference>
<dbReference type="SUPFAM" id="SSF50974">
    <property type="entry name" value="Nitrous oxide reductase, N-terminal domain"/>
    <property type="match status" value="1"/>
</dbReference>
<feature type="signal peptide" evidence="2">
    <location>
        <begin position="1"/>
        <end position="23"/>
    </location>
</feature>
<feature type="compositionally biased region" description="Pro residues" evidence="1">
    <location>
        <begin position="21"/>
        <end position="31"/>
    </location>
</feature>
<dbReference type="InterPro" id="IPR015943">
    <property type="entry name" value="WD40/YVTN_repeat-like_dom_sf"/>
</dbReference>
<dbReference type="PROSITE" id="PS51257">
    <property type="entry name" value="PROKAR_LIPOPROTEIN"/>
    <property type="match status" value="1"/>
</dbReference>
<keyword evidence="4" id="KW-1185">Reference proteome</keyword>
<dbReference type="AlphaFoldDB" id="A0A9X2NMZ2"/>
<dbReference type="InterPro" id="IPR011045">
    <property type="entry name" value="N2O_reductase_N"/>
</dbReference>
<sequence>MRPGVLLLAVTLSAAACSGTPPAPPQLPPAAEPAAAPPLSAAPAGTVVTVGAEPEGIVADATTHRVAVGVRRPDRLVLLDTATGRVATTVPLPGHLRHLQLAGPGGPVLVPDETSDRLLTIGLPTGQRLADVPTGMSPHDATRAGNGRIFAANENGRSVAVVADGRVQHTFTDVTQPAGLAAVGNLVGLVDVRQNDLSIYDAAGLTRTARLPAGAGPTHVVADRRGHLVVIDTRGGAILTFDPRSPAHELSRLDLPGTPYGVAYDPNRDHLWVTLTARNQLAGIDLSGTPRVFATIPTVRQPNTVAVDPADGTRYVTGTTDGVVEIIGGRT</sequence>
<dbReference type="Gene3D" id="2.130.10.10">
    <property type="entry name" value="YVTN repeat-like/Quinoprotein amine dehydrogenase"/>
    <property type="match status" value="2"/>
</dbReference>
<evidence type="ECO:0000313" key="4">
    <source>
        <dbReference type="Proteomes" id="UP001144096"/>
    </source>
</evidence>
<accession>A0A9X2NMZ2</accession>
<organism evidence="3 4">
    <name type="scientific">Amycolatopsis iheyensis</name>
    <dbReference type="NCBI Taxonomy" id="2945988"/>
    <lineage>
        <taxon>Bacteria</taxon>
        <taxon>Bacillati</taxon>
        <taxon>Actinomycetota</taxon>
        <taxon>Actinomycetes</taxon>
        <taxon>Pseudonocardiales</taxon>
        <taxon>Pseudonocardiaceae</taxon>
        <taxon>Amycolatopsis</taxon>
    </lineage>
</organism>
<feature type="chain" id="PRO_5040793373" evidence="2">
    <location>
        <begin position="24"/>
        <end position="331"/>
    </location>
</feature>
<evidence type="ECO:0000256" key="1">
    <source>
        <dbReference type="SAM" id="MobiDB-lite"/>
    </source>
</evidence>
<name>A0A9X2NMZ2_9PSEU</name>
<feature type="compositionally biased region" description="Low complexity" evidence="1">
    <location>
        <begin position="32"/>
        <end position="41"/>
    </location>
</feature>
<keyword evidence="2" id="KW-0732">Signal</keyword>
<reference evidence="3" key="1">
    <citation type="submission" date="2022-06" db="EMBL/GenBank/DDBJ databases">
        <title>Amycolatopsis iheyaensis sp. nov., a new species of the genus Amycolatopsis isolated from soil in Iheya island, Japan.</title>
        <authorList>
            <person name="Ngamcharungchit C."/>
            <person name="Kanto H."/>
            <person name="Take A."/>
            <person name="Intra B."/>
            <person name="Matsumoto A."/>
            <person name="Panbangred W."/>
            <person name="Inahashi Y."/>
        </authorList>
    </citation>
    <scope>NUCLEOTIDE SEQUENCE</scope>
    <source>
        <strain evidence="3">OK19-0408</strain>
    </source>
</reference>
<evidence type="ECO:0000313" key="3">
    <source>
        <dbReference type="EMBL" id="MCR6487890.1"/>
    </source>
</evidence>
<evidence type="ECO:0000256" key="2">
    <source>
        <dbReference type="SAM" id="SignalP"/>
    </source>
</evidence>
<dbReference type="Proteomes" id="UP001144096">
    <property type="component" value="Unassembled WGS sequence"/>
</dbReference>
<protein>
    <submittedName>
        <fullName evidence="3">YncE family protein</fullName>
    </submittedName>
</protein>
<feature type="region of interest" description="Disordered" evidence="1">
    <location>
        <begin position="20"/>
        <end position="41"/>
    </location>
</feature>
<dbReference type="PANTHER" id="PTHR47197:SF3">
    <property type="entry name" value="DIHYDRO-HEME D1 DEHYDROGENASE"/>
    <property type="match status" value="1"/>
</dbReference>